<proteinExistence type="predicted"/>
<sequence length="194" mass="21280">MKTHTILGWGALGLGLATLVTGGLGLYERNLEQPAYTVVEKDGAFELRDYSAVLVVETAVIGKRSLALKAGFQRLAEYIFGNKREKIAMTAPVFSDRVKGAWRTRFVMPARFTAATLPDMPDDVAAAELPARRLAVVRFAGLGSGPRLAEQEKHLREWLTARGLEATGDMVIAFYNSPFVAPPFRRNEVMIVLG</sequence>
<dbReference type="PANTHER" id="PTHR11220:SF1">
    <property type="entry name" value="HEME-BINDING PROTEIN 2"/>
    <property type="match status" value="1"/>
</dbReference>
<dbReference type="InterPro" id="IPR011256">
    <property type="entry name" value="Reg_factor_effector_dom_sf"/>
</dbReference>
<organism evidence="2 3">
    <name type="scientific">Sphingomonas glacialis</name>
    <dbReference type="NCBI Taxonomy" id="658225"/>
    <lineage>
        <taxon>Bacteria</taxon>
        <taxon>Pseudomonadati</taxon>
        <taxon>Pseudomonadota</taxon>
        <taxon>Alphaproteobacteria</taxon>
        <taxon>Sphingomonadales</taxon>
        <taxon>Sphingomonadaceae</taxon>
        <taxon>Sphingomonas</taxon>
    </lineage>
</organism>
<dbReference type="PANTHER" id="PTHR11220">
    <property type="entry name" value="HEME-BINDING PROTEIN-RELATED"/>
    <property type="match status" value="1"/>
</dbReference>
<dbReference type="RefSeq" id="WP_140851064.1">
    <property type="nucleotide sequence ID" value="NZ_RCZC01000004.1"/>
</dbReference>
<evidence type="ECO:0000313" key="3">
    <source>
        <dbReference type="Proteomes" id="UP000319931"/>
    </source>
</evidence>
<dbReference type="InterPro" id="IPR006917">
    <property type="entry name" value="SOUL_heme-bd"/>
</dbReference>
<dbReference type="Pfam" id="PF04832">
    <property type="entry name" value="SOUL"/>
    <property type="match status" value="1"/>
</dbReference>
<dbReference type="OrthoDB" id="2156220at2"/>
<evidence type="ECO:0000313" key="2">
    <source>
        <dbReference type="EMBL" id="TPG51998.1"/>
    </source>
</evidence>
<comment type="caution">
    <text evidence="2">The sequence shown here is derived from an EMBL/GenBank/DDBJ whole genome shotgun (WGS) entry which is preliminary data.</text>
</comment>
<dbReference type="Proteomes" id="UP000319931">
    <property type="component" value="Unassembled WGS sequence"/>
</dbReference>
<reference evidence="2 3" key="1">
    <citation type="journal article" date="2019" name="Environ. Microbiol.">
        <title>Species interactions and distinct microbial communities in high Arctic permafrost affected cryosols are associated with the CH4 and CO2 gas fluxes.</title>
        <authorList>
            <person name="Altshuler I."/>
            <person name="Hamel J."/>
            <person name="Turney S."/>
            <person name="Magnuson E."/>
            <person name="Levesque R."/>
            <person name="Greer C."/>
            <person name="Whyte L.G."/>
        </authorList>
    </citation>
    <scope>NUCLEOTIDE SEQUENCE [LARGE SCALE GENOMIC DNA]</scope>
    <source>
        <strain evidence="2 3">E6.1</strain>
    </source>
</reference>
<dbReference type="AlphaFoldDB" id="A0A502FR25"/>
<keyword evidence="1" id="KW-0472">Membrane</keyword>
<keyword evidence="3" id="KW-1185">Reference proteome</keyword>
<dbReference type="SUPFAM" id="SSF55136">
    <property type="entry name" value="Probable bacterial effector-binding domain"/>
    <property type="match status" value="1"/>
</dbReference>
<gene>
    <name evidence="2" type="ORF">EAH76_14805</name>
</gene>
<keyword evidence="1" id="KW-1133">Transmembrane helix</keyword>
<name>A0A502FR25_9SPHN</name>
<keyword evidence="1" id="KW-0812">Transmembrane</keyword>
<dbReference type="EMBL" id="RCZC01000004">
    <property type="protein sequence ID" value="TPG51998.1"/>
    <property type="molecule type" value="Genomic_DNA"/>
</dbReference>
<evidence type="ECO:0000256" key="1">
    <source>
        <dbReference type="SAM" id="Phobius"/>
    </source>
</evidence>
<dbReference type="Gene3D" id="3.20.80.10">
    <property type="entry name" value="Regulatory factor, effector binding domain"/>
    <property type="match status" value="1"/>
</dbReference>
<accession>A0A502FR25</accession>
<feature type="transmembrane region" description="Helical" evidence="1">
    <location>
        <begin position="6"/>
        <end position="27"/>
    </location>
</feature>
<protein>
    <submittedName>
        <fullName evidence="2">Heme-binding protein</fullName>
    </submittedName>
</protein>